<protein>
    <submittedName>
        <fullName evidence="5">Lrp/AsnC family transcriptional regulator</fullName>
    </submittedName>
</protein>
<keyword evidence="2" id="KW-0238">DNA-binding</keyword>
<dbReference type="InterPro" id="IPR011008">
    <property type="entry name" value="Dimeric_a/b-barrel"/>
</dbReference>
<dbReference type="GO" id="GO:0043200">
    <property type="term" value="P:response to amino acid"/>
    <property type="evidence" value="ECO:0007669"/>
    <property type="project" value="TreeGrafter"/>
</dbReference>
<evidence type="ECO:0000259" key="4">
    <source>
        <dbReference type="PROSITE" id="PS50956"/>
    </source>
</evidence>
<feature type="domain" description="HTH asnC-type" evidence="4">
    <location>
        <begin position="1"/>
        <end position="62"/>
    </location>
</feature>
<dbReference type="GO" id="GO:0005829">
    <property type="term" value="C:cytosol"/>
    <property type="evidence" value="ECO:0007669"/>
    <property type="project" value="TreeGrafter"/>
</dbReference>
<gene>
    <name evidence="5" type="ORF">BUZ14_10130</name>
</gene>
<dbReference type="PRINTS" id="PR00033">
    <property type="entry name" value="HTHASNC"/>
</dbReference>
<dbReference type="RefSeq" id="WP_119485789.1">
    <property type="nucleotide sequence ID" value="NZ_QYJN01000005.1"/>
</dbReference>
<dbReference type="InterPro" id="IPR019887">
    <property type="entry name" value="Tscrpt_reg_AsnC/Lrp_C"/>
</dbReference>
<comment type="caution">
    <text evidence="5">The sequence shown here is derived from an EMBL/GenBank/DDBJ whole genome shotgun (WGS) entry which is preliminary data.</text>
</comment>
<keyword evidence="1" id="KW-0805">Transcription regulation</keyword>
<dbReference type="InterPro" id="IPR019888">
    <property type="entry name" value="Tscrpt_reg_AsnC-like"/>
</dbReference>
<dbReference type="Pfam" id="PF13404">
    <property type="entry name" value="HTH_AsnC-type"/>
    <property type="match status" value="1"/>
</dbReference>
<reference evidence="5 6" key="1">
    <citation type="journal article" date="2016" name="Front. Microbiol.">
        <title>Comprehensive Phylogenetic Analysis of Bovine Non-aureus Staphylococci Species Based on Whole-Genome Sequencing.</title>
        <authorList>
            <person name="Naushad S."/>
            <person name="Barkema H.W."/>
            <person name="Luby C."/>
            <person name="Condas L.A."/>
            <person name="Nobrega D.B."/>
            <person name="Carson D.A."/>
            <person name="De Buck J."/>
        </authorList>
    </citation>
    <scope>NUCLEOTIDE SEQUENCE [LARGE SCALE GENOMIC DNA]</scope>
    <source>
        <strain evidence="5 6">SNUC 4781</strain>
    </source>
</reference>
<dbReference type="EMBL" id="QYJN01000005">
    <property type="protein sequence ID" value="RIP33460.1"/>
    <property type="molecule type" value="Genomic_DNA"/>
</dbReference>
<dbReference type="SUPFAM" id="SSF54909">
    <property type="entry name" value="Dimeric alpha+beta barrel"/>
    <property type="match status" value="1"/>
</dbReference>
<dbReference type="GO" id="GO:0043565">
    <property type="term" value="F:sequence-specific DNA binding"/>
    <property type="evidence" value="ECO:0007669"/>
    <property type="project" value="InterPro"/>
</dbReference>
<dbReference type="SMART" id="SM00344">
    <property type="entry name" value="HTH_ASNC"/>
    <property type="match status" value="1"/>
</dbReference>
<evidence type="ECO:0000256" key="3">
    <source>
        <dbReference type="ARBA" id="ARBA00023163"/>
    </source>
</evidence>
<dbReference type="PROSITE" id="PS50956">
    <property type="entry name" value="HTH_ASNC_2"/>
    <property type="match status" value="1"/>
</dbReference>
<keyword evidence="3" id="KW-0804">Transcription</keyword>
<sequence>MDLTDEKILQILKHDSKVSLNKISNDVNLSTPSVRERIIKLKELGIIDKYTIDINYSLLGFNIEVFIDLLIKNNLYNDFKKFISEQSNVEFCYRISGESFFLFKARFRAMEDVETFIDQLQHFGHTKSHFVFSKIV</sequence>
<dbReference type="InterPro" id="IPR036390">
    <property type="entry name" value="WH_DNA-bd_sf"/>
</dbReference>
<dbReference type="Proteomes" id="UP000265541">
    <property type="component" value="Unassembled WGS sequence"/>
</dbReference>
<dbReference type="PANTHER" id="PTHR30154">
    <property type="entry name" value="LEUCINE-RESPONSIVE REGULATORY PROTEIN"/>
    <property type="match status" value="1"/>
</dbReference>
<name>A0A3A0VKR4_STAGA</name>
<dbReference type="OrthoDB" id="34294at2"/>
<dbReference type="Gene3D" id="1.10.10.10">
    <property type="entry name" value="Winged helix-like DNA-binding domain superfamily/Winged helix DNA-binding domain"/>
    <property type="match status" value="1"/>
</dbReference>
<dbReference type="PANTHER" id="PTHR30154:SF53">
    <property type="entry name" value="HTH-TYPE TRANSCRIPTIONAL REGULATOR LRPC"/>
    <property type="match status" value="1"/>
</dbReference>
<dbReference type="AlphaFoldDB" id="A0A3A0VKR4"/>
<proteinExistence type="predicted"/>
<dbReference type="Pfam" id="PF01037">
    <property type="entry name" value="AsnC_trans_reg"/>
    <property type="match status" value="1"/>
</dbReference>
<evidence type="ECO:0000256" key="1">
    <source>
        <dbReference type="ARBA" id="ARBA00023015"/>
    </source>
</evidence>
<dbReference type="InterPro" id="IPR036388">
    <property type="entry name" value="WH-like_DNA-bd_sf"/>
</dbReference>
<evidence type="ECO:0000256" key="2">
    <source>
        <dbReference type="ARBA" id="ARBA00023125"/>
    </source>
</evidence>
<organism evidence="5 6">
    <name type="scientific">Staphylococcus gallinarum</name>
    <dbReference type="NCBI Taxonomy" id="1293"/>
    <lineage>
        <taxon>Bacteria</taxon>
        <taxon>Bacillati</taxon>
        <taxon>Bacillota</taxon>
        <taxon>Bacilli</taxon>
        <taxon>Bacillales</taxon>
        <taxon>Staphylococcaceae</taxon>
        <taxon>Staphylococcus</taxon>
    </lineage>
</organism>
<dbReference type="Gene3D" id="3.30.70.920">
    <property type="match status" value="1"/>
</dbReference>
<accession>A0A3A0VKR4</accession>
<dbReference type="SUPFAM" id="SSF46785">
    <property type="entry name" value="Winged helix' DNA-binding domain"/>
    <property type="match status" value="1"/>
</dbReference>
<evidence type="ECO:0000313" key="6">
    <source>
        <dbReference type="Proteomes" id="UP000265541"/>
    </source>
</evidence>
<evidence type="ECO:0000313" key="5">
    <source>
        <dbReference type="EMBL" id="RIP33460.1"/>
    </source>
</evidence>
<dbReference type="InterPro" id="IPR000485">
    <property type="entry name" value="AsnC-type_HTH_dom"/>
</dbReference>